<organism evidence="1 2">
    <name type="scientific">Paenibacillus rigui</name>
    <dbReference type="NCBI Taxonomy" id="554312"/>
    <lineage>
        <taxon>Bacteria</taxon>
        <taxon>Bacillati</taxon>
        <taxon>Bacillota</taxon>
        <taxon>Bacilli</taxon>
        <taxon>Bacillales</taxon>
        <taxon>Paenibacillaceae</taxon>
        <taxon>Paenibacillus</taxon>
    </lineage>
</organism>
<reference evidence="1 2" key="1">
    <citation type="submission" date="2017-07" db="EMBL/GenBank/DDBJ databases">
        <title>Genome sequencing and assembly of Paenibacillus rigui.</title>
        <authorList>
            <person name="Mayilraj S."/>
        </authorList>
    </citation>
    <scope>NUCLEOTIDE SEQUENCE [LARGE SCALE GENOMIC DNA]</scope>
    <source>
        <strain evidence="1 2">JCM 16352</strain>
    </source>
</reference>
<comment type="caution">
    <text evidence="1">The sequence shown here is derived from an EMBL/GenBank/DDBJ whole genome shotgun (WGS) entry which is preliminary data.</text>
</comment>
<proteinExistence type="predicted"/>
<protein>
    <submittedName>
        <fullName evidence="1">Uncharacterized protein</fullName>
    </submittedName>
</protein>
<evidence type="ECO:0000313" key="1">
    <source>
        <dbReference type="EMBL" id="OXM87862.1"/>
    </source>
</evidence>
<gene>
    <name evidence="1" type="ORF">CF651_01765</name>
</gene>
<accession>A0A229UWN2</accession>
<sequence length="74" mass="8438">MNSCYKVRACCSTAHCDYVHHSDVIQTINHESSFSFAMMMNEWNTAGVRMKCPQCGQPMFFYPVSYIADPVTFA</sequence>
<evidence type="ECO:0000313" key="2">
    <source>
        <dbReference type="Proteomes" id="UP000215509"/>
    </source>
</evidence>
<dbReference type="EMBL" id="NMQW01000002">
    <property type="protein sequence ID" value="OXM87862.1"/>
    <property type="molecule type" value="Genomic_DNA"/>
</dbReference>
<dbReference type="AlphaFoldDB" id="A0A229UWN2"/>
<dbReference type="OrthoDB" id="2627736at2"/>
<name>A0A229UWN2_9BACL</name>
<dbReference type="Proteomes" id="UP000215509">
    <property type="component" value="Unassembled WGS sequence"/>
</dbReference>
<keyword evidence="2" id="KW-1185">Reference proteome</keyword>
<dbReference type="RefSeq" id="WP_094013112.1">
    <property type="nucleotide sequence ID" value="NZ_NMQW01000002.1"/>
</dbReference>